<sequence length="193" mass="20599">MCAAFQAAGGQGLTRRRALLSAPLLLSKILESFVSKLGSLKAEIPALMETPGDKDKEVNDCKLIVQNIVYGMKTLLFSILYCTRMVNAIAAAGAGGPPPPPTVGQQQGGMGDSDVRTCARLLTNGLACSRIVAYWGDCKEFCEHFAEIFTVMDVRDFVDVFSVKMGALVAMVVAEPDAMMVATHLVQSPVVGR</sequence>
<dbReference type="Pfam" id="PF20175">
    <property type="entry name" value="Tra1_central"/>
    <property type="match status" value="1"/>
</dbReference>
<gene>
    <name evidence="1" type="ORF">MNEG_15703</name>
</gene>
<dbReference type="STRING" id="145388.A0A0D2MA54"/>
<evidence type="ECO:0000313" key="1">
    <source>
        <dbReference type="EMBL" id="KIY92260.1"/>
    </source>
</evidence>
<dbReference type="GeneID" id="25733391"/>
<dbReference type="Proteomes" id="UP000054498">
    <property type="component" value="Unassembled WGS sequence"/>
</dbReference>
<evidence type="ECO:0000313" key="2">
    <source>
        <dbReference type="Proteomes" id="UP000054498"/>
    </source>
</evidence>
<organism evidence="1 2">
    <name type="scientific">Monoraphidium neglectum</name>
    <dbReference type="NCBI Taxonomy" id="145388"/>
    <lineage>
        <taxon>Eukaryota</taxon>
        <taxon>Viridiplantae</taxon>
        <taxon>Chlorophyta</taxon>
        <taxon>core chlorophytes</taxon>
        <taxon>Chlorophyceae</taxon>
        <taxon>CS clade</taxon>
        <taxon>Sphaeropleales</taxon>
        <taxon>Selenastraceae</taxon>
        <taxon>Monoraphidium</taxon>
    </lineage>
</organism>
<keyword evidence="2" id="KW-1185">Reference proteome</keyword>
<dbReference type="InterPro" id="IPR046807">
    <property type="entry name" value="Tra1_central"/>
</dbReference>
<dbReference type="AlphaFoldDB" id="A0A0D2MA54"/>
<dbReference type="RefSeq" id="XP_013891280.1">
    <property type="nucleotide sequence ID" value="XM_014035826.1"/>
</dbReference>
<proteinExistence type="predicted"/>
<accession>A0A0D2MA54</accession>
<dbReference type="EMBL" id="KK105796">
    <property type="protein sequence ID" value="KIY92260.1"/>
    <property type="molecule type" value="Genomic_DNA"/>
</dbReference>
<reference evidence="1 2" key="1">
    <citation type="journal article" date="2013" name="BMC Genomics">
        <title>Reconstruction of the lipid metabolism for the microalga Monoraphidium neglectum from its genome sequence reveals characteristics suitable for biofuel production.</title>
        <authorList>
            <person name="Bogen C."/>
            <person name="Al-Dilaimi A."/>
            <person name="Albersmeier A."/>
            <person name="Wichmann J."/>
            <person name="Grundmann M."/>
            <person name="Rupp O."/>
            <person name="Lauersen K.J."/>
            <person name="Blifernez-Klassen O."/>
            <person name="Kalinowski J."/>
            <person name="Goesmann A."/>
            <person name="Mussgnug J.H."/>
            <person name="Kruse O."/>
        </authorList>
    </citation>
    <scope>NUCLEOTIDE SEQUENCE [LARGE SCALE GENOMIC DNA]</scope>
    <source>
        <strain evidence="1 2">SAG 48.87</strain>
    </source>
</reference>
<dbReference type="OrthoDB" id="18898at2759"/>
<protein>
    <submittedName>
        <fullName evidence="1">Uncharacterized protein</fullName>
    </submittedName>
</protein>
<name>A0A0D2MA54_9CHLO</name>
<dbReference type="KEGG" id="mng:MNEG_15703"/>